<accession>A0A1C6Z591</accession>
<dbReference type="OrthoDB" id="6494050at2"/>
<protein>
    <recommendedName>
        <fullName evidence="4">Lysis protein</fullName>
    </recommendedName>
</protein>
<dbReference type="InterPro" id="IPR007054">
    <property type="entry name" value="Lysis_S"/>
</dbReference>
<organism evidence="2 3">
    <name type="scientific">Hafnia alvei</name>
    <dbReference type="NCBI Taxonomy" id="569"/>
    <lineage>
        <taxon>Bacteria</taxon>
        <taxon>Pseudomonadati</taxon>
        <taxon>Pseudomonadota</taxon>
        <taxon>Gammaproteobacteria</taxon>
        <taxon>Enterobacterales</taxon>
        <taxon>Hafniaceae</taxon>
        <taxon>Hafnia</taxon>
    </lineage>
</organism>
<feature type="transmembrane region" description="Helical" evidence="1">
    <location>
        <begin position="12"/>
        <end position="29"/>
    </location>
</feature>
<keyword evidence="1" id="KW-0812">Transmembrane</keyword>
<reference evidence="2 3" key="1">
    <citation type="submission" date="2016-09" db="EMBL/GenBank/DDBJ databases">
        <authorList>
            <person name="Capua I."/>
            <person name="De Benedictis P."/>
            <person name="Joannis T."/>
            <person name="Lombin L.H."/>
            <person name="Cattoli G."/>
        </authorList>
    </citation>
    <scope>NUCLEOTIDE SEQUENCE [LARGE SCALE GENOMIC DNA]</scope>
    <source>
        <strain evidence="2 3">GB001</strain>
    </source>
</reference>
<evidence type="ECO:0008006" key="4">
    <source>
        <dbReference type="Google" id="ProtNLM"/>
    </source>
</evidence>
<evidence type="ECO:0000256" key="1">
    <source>
        <dbReference type="SAM" id="Phobius"/>
    </source>
</evidence>
<dbReference type="Pfam" id="PF04971">
    <property type="entry name" value="Phage_holin_2_1"/>
    <property type="match status" value="1"/>
</dbReference>
<name>A0A1C6Z591_HAFAL</name>
<proteinExistence type="predicted"/>
<evidence type="ECO:0000313" key="3">
    <source>
        <dbReference type="Proteomes" id="UP000094844"/>
    </source>
</evidence>
<gene>
    <name evidence="2" type="ORF">BN1044_03756</name>
</gene>
<sequence>MKRMYTRAADNTLLAGGLSSWLFSLINYFSPNEWMIVGIIVGIFCTLAGLISGIYFRCRRERLLREWIQSRQVIVVAPVNEELEMLERD</sequence>
<evidence type="ECO:0000313" key="2">
    <source>
        <dbReference type="EMBL" id="SCM54254.1"/>
    </source>
</evidence>
<dbReference type="GO" id="GO:0001907">
    <property type="term" value="P:symbiont-mediated killing of host cell"/>
    <property type="evidence" value="ECO:0007669"/>
    <property type="project" value="InterPro"/>
</dbReference>
<dbReference type="EMBL" id="FMIQ01000068">
    <property type="protein sequence ID" value="SCM54254.1"/>
    <property type="molecule type" value="Genomic_DNA"/>
</dbReference>
<dbReference type="Proteomes" id="UP000094844">
    <property type="component" value="Unassembled WGS sequence"/>
</dbReference>
<keyword evidence="1" id="KW-1133">Transmembrane helix</keyword>
<dbReference type="AlphaFoldDB" id="A0A1C6Z591"/>
<feature type="transmembrane region" description="Helical" evidence="1">
    <location>
        <begin position="35"/>
        <end position="56"/>
    </location>
</feature>
<keyword evidence="1" id="KW-0472">Membrane</keyword>
<dbReference type="GO" id="GO:0140911">
    <property type="term" value="F:pore-forming activity"/>
    <property type="evidence" value="ECO:0007669"/>
    <property type="project" value="InterPro"/>
</dbReference>